<evidence type="ECO:0000259" key="2">
    <source>
        <dbReference type="Pfam" id="PF01370"/>
    </source>
</evidence>
<sequence length="296" mass="30890">MRVVISGASGLIGTALSASLREGGHSVVALVRRQASGEHESSWSPAAGLVDHDVIASADAVVNLAGASIGARRLTSSYQQVVRQSRVDSTTTLAKAIADANPDAVLLQGSAMGYYGSRGEEALSERSAAGDTFLADICKTWEASAAPAEDAGARVVYLRTGLVLAPEGGFAERLLPLVRRGLLSALGSGSAWHSWISLKDVVRALTFHLESDHHGPSNIVAPLAVRDRDLIAALSHAAGSTPGLAVPDWVLRTVVGPAAEDLLSSQQAIPGVLTRLGFTWTHPQIEDAARWVVSSR</sequence>
<dbReference type="NCBIfam" id="TIGR01777">
    <property type="entry name" value="yfcH"/>
    <property type="match status" value="1"/>
</dbReference>
<dbReference type="InterPro" id="IPR036291">
    <property type="entry name" value="NAD(P)-bd_dom_sf"/>
</dbReference>
<keyword evidence="5" id="KW-1185">Reference proteome</keyword>
<dbReference type="RefSeq" id="WP_301127412.1">
    <property type="nucleotide sequence ID" value="NZ_JAUHPV010000003.1"/>
</dbReference>
<feature type="domain" description="NAD-dependent epimerase/dehydratase" evidence="2">
    <location>
        <begin position="3"/>
        <end position="216"/>
    </location>
</feature>
<comment type="similarity">
    <text evidence="1">Belongs to the NAD(P)-dependent epimerase/dehydratase family. SDR39U1 subfamily.</text>
</comment>
<evidence type="ECO:0000259" key="3">
    <source>
        <dbReference type="Pfam" id="PF08338"/>
    </source>
</evidence>
<evidence type="ECO:0000313" key="5">
    <source>
        <dbReference type="Proteomes" id="UP001172738"/>
    </source>
</evidence>
<dbReference type="PANTHER" id="PTHR11092">
    <property type="entry name" value="SUGAR NUCLEOTIDE EPIMERASE RELATED"/>
    <property type="match status" value="1"/>
</dbReference>
<dbReference type="SUPFAM" id="SSF51735">
    <property type="entry name" value="NAD(P)-binding Rossmann-fold domains"/>
    <property type="match status" value="1"/>
</dbReference>
<proteinExistence type="inferred from homology"/>
<gene>
    <name evidence="4" type="ORF">QQX04_06610</name>
</gene>
<evidence type="ECO:0000313" key="4">
    <source>
        <dbReference type="EMBL" id="MDN4472663.1"/>
    </source>
</evidence>
<reference evidence="4" key="1">
    <citation type="submission" date="2023-06" db="EMBL/GenBank/DDBJ databases">
        <title>SYSU T00b26.</title>
        <authorList>
            <person name="Gao L."/>
            <person name="Fang B.-Z."/>
            <person name="Li W.-J."/>
        </authorList>
    </citation>
    <scope>NUCLEOTIDE SEQUENCE</scope>
    <source>
        <strain evidence="4">SYSU T00b26</strain>
    </source>
</reference>
<comment type="caution">
    <text evidence="4">The sequence shown here is derived from an EMBL/GenBank/DDBJ whole genome shotgun (WGS) entry which is preliminary data.</text>
</comment>
<dbReference type="InterPro" id="IPR013549">
    <property type="entry name" value="DUF1731"/>
</dbReference>
<dbReference type="Gene3D" id="3.40.50.720">
    <property type="entry name" value="NAD(P)-binding Rossmann-like Domain"/>
    <property type="match status" value="1"/>
</dbReference>
<dbReference type="Proteomes" id="UP001172738">
    <property type="component" value="Unassembled WGS sequence"/>
</dbReference>
<dbReference type="InterPro" id="IPR001509">
    <property type="entry name" value="Epimerase_deHydtase"/>
</dbReference>
<accession>A0ABT8G0J5</accession>
<protein>
    <submittedName>
        <fullName evidence="4">TIGR01777 family oxidoreductase</fullName>
    </submittedName>
</protein>
<dbReference type="PANTHER" id="PTHR11092:SF0">
    <property type="entry name" value="EPIMERASE FAMILY PROTEIN SDR39U1"/>
    <property type="match status" value="1"/>
</dbReference>
<name>A0ABT8G0J5_9MICO</name>
<dbReference type="InterPro" id="IPR010099">
    <property type="entry name" value="SDR39U1"/>
</dbReference>
<dbReference type="Pfam" id="PF01370">
    <property type="entry name" value="Epimerase"/>
    <property type="match status" value="1"/>
</dbReference>
<dbReference type="EMBL" id="JAUHPV010000003">
    <property type="protein sequence ID" value="MDN4472663.1"/>
    <property type="molecule type" value="Genomic_DNA"/>
</dbReference>
<evidence type="ECO:0000256" key="1">
    <source>
        <dbReference type="ARBA" id="ARBA00009353"/>
    </source>
</evidence>
<dbReference type="Pfam" id="PF08338">
    <property type="entry name" value="DUF1731"/>
    <property type="match status" value="1"/>
</dbReference>
<organism evidence="4 5">
    <name type="scientific">Demequina zhanjiangensis</name>
    <dbReference type="NCBI Taxonomy" id="3051659"/>
    <lineage>
        <taxon>Bacteria</taxon>
        <taxon>Bacillati</taxon>
        <taxon>Actinomycetota</taxon>
        <taxon>Actinomycetes</taxon>
        <taxon>Micrococcales</taxon>
        <taxon>Demequinaceae</taxon>
        <taxon>Demequina</taxon>
    </lineage>
</organism>
<feature type="domain" description="DUF1731" evidence="3">
    <location>
        <begin position="246"/>
        <end position="291"/>
    </location>
</feature>